<organism evidence="3 4">
    <name type="scientific">Sulfurirhabdus autotrophica</name>
    <dbReference type="NCBI Taxonomy" id="1706046"/>
    <lineage>
        <taxon>Bacteria</taxon>
        <taxon>Pseudomonadati</taxon>
        <taxon>Pseudomonadota</taxon>
        <taxon>Betaproteobacteria</taxon>
        <taxon>Nitrosomonadales</taxon>
        <taxon>Sulfuricellaceae</taxon>
        <taxon>Sulfurirhabdus</taxon>
    </lineage>
</organism>
<keyword evidence="3" id="KW-0808">Transferase</keyword>
<evidence type="ECO:0000256" key="1">
    <source>
        <dbReference type="ARBA" id="ARBA00038494"/>
    </source>
</evidence>
<evidence type="ECO:0000313" key="3">
    <source>
        <dbReference type="EMBL" id="TCV84247.1"/>
    </source>
</evidence>
<dbReference type="SUPFAM" id="SSF53448">
    <property type="entry name" value="Nucleotide-diphospho-sugar transferases"/>
    <property type="match status" value="1"/>
</dbReference>
<dbReference type="EMBL" id="SMCO01000012">
    <property type="protein sequence ID" value="TCV84247.1"/>
    <property type="molecule type" value="Genomic_DNA"/>
</dbReference>
<evidence type="ECO:0000313" key="4">
    <source>
        <dbReference type="Proteomes" id="UP000295367"/>
    </source>
</evidence>
<dbReference type="Pfam" id="PF00535">
    <property type="entry name" value="Glycos_transf_2"/>
    <property type="match status" value="1"/>
</dbReference>
<dbReference type="AlphaFoldDB" id="A0A4R3XYS3"/>
<protein>
    <submittedName>
        <fullName evidence="3">Glycosyltransferase involved in cell wall biosynthesis</fullName>
    </submittedName>
</protein>
<dbReference type="PANTHER" id="PTHR43630:SF2">
    <property type="entry name" value="GLYCOSYLTRANSFERASE"/>
    <property type="match status" value="1"/>
</dbReference>
<feature type="domain" description="Glycosyltransferase 2-like" evidence="2">
    <location>
        <begin position="14"/>
        <end position="129"/>
    </location>
</feature>
<sequence>MMQNTNKNTRQPLSVTIVALNAAHQITACLESVAFADEIVVVDSGSTDATLEIARKHGARVIHQDWLGFGPQKQFAVTQASYDWVLCLDCDERISEGLRQSIEAALVNPEYQAYQMPRCNRFMGRWLRHGEGYPDWSLRLFNRHVAGWSEDAVHEKVITATTVCRLKGDLLHESAESLDTYLEKQNRYTTLQAQKMADLGKLASLVQLIFSPVLRFIKFYFVRLGFLDGLPGLVHISIGCFNSFIKYAKLKALSRKDEG</sequence>
<dbReference type="Proteomes" id="UP000295367">
    <property type="component" value="Unassembled WGS sequence"/>
</dbReference>
<comment type="caution">
    <text evidence="3">The sequence shown here is derived from an EMBL/GenBank/DDBJ whole genome shotgun (WGS) entry which is preliminary data.</text>
</comment>
<dbReference type="InterPro" id="IPR001173">
    <property type="entry name" value="Glyco_trans_2-like"/>
</dbReference>
<evidence type="ECO:0000259" key="2">
    <source>
        <dbReference type="Pfam" id="PF00535"/>
    </source>
</evidence>
<name>A0A4R3XYS3_9PROT</name>
<accession>A0A4R3XYS3</accession>
<dbReference type="Gene3D" id="3.90.550.10">
    <property type="entry name" value="Spore Coat Polysaccharide Biosynthesis Protein SpsA, Chain A"/>
    <property type="match status" value="1"/>
</dbReference>
<proteinExistence type="inferred from homology"/>
<keyword evidence="4" id="KW-1185">Reference proteome</keyword>
<dbReference type="PANTHER" id="PTHR43630">
    <property type="entry name" value="POLY-BETA-1,6-N-ACETYL-D-GLUCOSAMINE SYNTHASE"/>
    <property type="match status" value="1"/>
</dbReference>
<dbReference type="GO" id="GO:0016740">
    <property type="term" value="F:transferase activity"/>
    <property type="evidence" value="ECO:0007669"/>
    <property type="project" value="UniProtKB-KW"/>
</dbReference>
<dbReference type="RefSeq" id="WP_275937702.1">
    <property type="nucleotide sequence ID" value="NZ_BHVT01000015.1"/>
</dbReference>
<gene>
    <name evidence="3" type="ORF">EDC63_11211</name>
</gene>
<dbReference type="InterPro" id="IPR029044">
    <property type="entry name" value="Nucleotide-diphossugar_trans"/>
</dbReference>
<comment type="similarity">
    <text evidence="1">Belongs to the glycosyltransferase 2 family. WaaE/KdtX subfamily.</text>
</comment>
<reference evidence="3 4" key="1">
    <citation type="submission" date="2019-03" db="EMBL/GenBank/DDBJ databases">
        <title>Genomic Encyclopedia of Type Strains, Phase IV (KMG-IV): sequencing the most valuable type-strain genomes for metagenomic binning, comparative biology and taxonomic classification.</title>
        <authorList>
            <person name="Goeker M."/>
        </authorList>
    </citation>
    <scope>NUCLEOTIDE SEQUENCE [LARGE SCALE GENOMIC DNA]</scope>
    <source>
        <strain evidence="3 4">DSM 100309</strain>
    </source>
</reference>
<dbReference type="CDD" id="cd02511">
    <property type="entry name" value="Beta4Glucosyltransferase"/>
    <property type="match status" value="1"/>
</dbReference>